<evidence type="ECO:0000256" key="8">
    <source>
        <dbReference type="PROSITE-ProRule" id="PRU00782"/>
    </source>
</evidence>
<evidence type="ECO:0000256" key="4">
    <source>
        <dbReference type="ARBA" id="ARBA00023054"/>
    </source>
</evidence>
<keyword evidence="6" id="KW-0505">Motor protein</keyword>
<dbReference type="Gene3D" id="3.30.70.1590">
    <property type="match status" value="1"/>
</dbReference>
<dbReference type="GO" id="GO:0005737">
    <property type="term" value="C:cytoplasm"/>
    <property type="evidence" value="ECO:0007669"/>
    <property type="project" value="TreeGrafter"/>
</dbReference>
<evidence type="ECO:0000256" key="6">
    <source>
        <dbReference type="ARBA" id="ARBA00023175"/>
    </source>
</evidence>
<sequence length="329" mass="37871">KTNPIGILSCLDEECVMPKATDKTFTEKLHGLWKGRSSQYEAPRFRQGFIVQHYASQVEYSTEGWLDKNKDPLSENLTRLLAHSTEPGIAQLFADFKEEAGGVGSTRGSNHNRPKRGAFRTVGQRHKEQLNSLMKQLYATEPHFVRCIIPNEQKLPKVINTPLVLEQLRCNGVLEGIRICRQGFPNRLPFPEFRQRYEILAPNAIGARFVDSKQAAELLLAALSMDPALFRVGRSKVFFRAGVLPELEEIRDVKLSQIISHFQAYSRGFLARRQFRRRLDQAKAIRMIQRNARGYLQLREWPWWNLFSKVKPLLQITPMDEELRAKEAA</sequence>
<comment type="similarity">
    <text evidence="1 8">Belongs to the TRAFAC class myosin-kinesin ATPase superfamily. Myosin family.</text>
</comment>
<dbReference type="Gene3D" id="1.20.120.720">
    <property type="entry name" value="Myosin VI head, motor domain, U50 subdomain"/>
    <property type="match status" value="1"/>
</dbReference>
<accession>A0A9W8DKF9</accession>
<evidence type="ECO:0000256" key="1">
    <source>
        <dbReference type="ARBA" id="ARBA00008314"/>
    </source>
</evidence>
<evidence type="ECO:0000313" key="11">
    <source>
        <dbReference type="Proteomes" id="UP001150569"/>
    </source>
</evidence>
<dbReference type="GO" id="GO:0016459">
    <property type="term" value="C:myosin complex"/>
    <property type="evidence" value="ECO:0007669"/>
    <property type="project" value="UniProtKB-KW"/>
</dbReference>
<organism evidence="10 11">
    <name type="scientific">Tieghemiomyces parasiticus</name>
    <dbReference type="NCBI Taxonomy" id="78921"/>
    <lineage>
        <taxon>Eukaryota</taxon>
        <taxon>Fungi</taxon>
        <taxon>Fungi incertae sedis</taxon>
        <taxon>Zoopagomycota</taxon>
        <taxon>Kickxellomycotina</taxon>
        <taxon>Dimargaritomycetes</taxon>
        <taxon>Dimargaritales</taxon>
        <taxon>Dimargaritaceae</taxon>
        <taxon>Tieghemiomyces</taxon>
    </lineage>
</organism>
<dbReference type="PANTHER" id="PTHR13140">
    <property type="entry name" value="MYOSIN"/>
    <property type="match status" value="1"/>
</dbReference>
<dbReference type="Gene3D" id="4.10.270.10">
    <property type="entry name" value="Myosin, subunit A"/>
    <property type="match status" value="1"/>
</dbReference>
<keyword evidence="11" id="KW-1185">Reference proteome</keyword>
<dbReference type="SMART" id="SM00242">
    <property type="entry name" value="MYSc"/>
    <property type="match status" value="1"/>
</dbReference>
<evidence type="ECO:0000313" key="10">
    <source>
        <dbReference type="EMBL" id="KAJ1902713.1"/>
    </source>
</evidence>
<comment type="caution">
    <text evidence="8">Lacks conserved residue(s) required for the propagation of feature annotation.</text>
</comment>
<dbReference type="PROSITE" id="PS50096">
    <property type="entry name" value="IQ"/>
    <property type="match status" value="1"/>
</dbReference>
<dbReference type="PANTHER" id="PTHR13140:SF857">
    <property type="entry name" value="MYOSIN-11"/>
    <property type="match status" value="1"/>
</dbReference>
<dbReference type="Gene3D" id="1.20.58.530">
    <property type="match status" value="1"/>
</dbReference>
<dbReference type="InterPro" id="IPR000048">
    <property type="entry name" value="IQ_motif_EF-hand-BS"/>
</dbReference>
<evidence type="ECO:0000259" key="9">
    <source>
        <dbReference type="PROSITE" id="PS51456"/>
    </source>
</evidence>
<feature type="non-terminal residue" evidence="10">
    <location>
        <position position="1"/>
    </location>
</feature>
<dbReference type="Gene3D" id="3.40.850.10">
    <property type="entry name" value="Kinesin motor domain"/>
    <property type="match status" value="1"/>
</dbReference>
<feature type="region of interest" description="Actin-binding" evidence="8">
    <location>
        <begin position="130"/>
        <end position="152"/>
    </location>
</feature>
<keyword evidence="4" id="KW-0175">Coiled coil</keyword>
<keyword evidence="2" id="KW-0547">Nucleotide-binding</keyword>
<reference evidence="10" key="1">
    <citation type="submission" date="2022-07" db="EMBL/GenBank/DDBJ databases">
        <title>Phylogenomic reconstructions and comparative analyses of Kickxellomycotina fungi.</title>
        <authorList>
            <person name="Reynolds N.K."/>
            <person name="Stajich J.E."/>
            <person name="Barry K."/>
            <person name="Grigoriev I.V."/>
            <person name="Crous P."/>
            <person name="Smith M.E."/>
        </authorList>
    </citation>
    <scope>NUCLEOTIDE SEQUENCE</scope>
    <source>
        <strain evidence="10">RSA 861</strain>
    </source>
</reference>
<keyword evidence="7 8" id="KW-0009">Actin-binding</keyword>
<dbReference type="Pfam" id="PF00063">
    <property type="entry name" value="Myosin_head"/>
    <property type="match status" value="1"/>
</dbReference>
<dbReference type="GO" id="GO:0007015">
    <property type="term" value="P:actin filament organization"/>
    <property type="evidence" value="ECO:0007669"/>
    <property type="project" value="TreeGrafter"/>
</dbReference>
<dbReference type="SUPFAM" id="SSF52540">
    <property type="entry name" value="P-loop containing nucleoside triphosphate hydrolases"/>
    <property type="match status" value="1"/>
</dbReference>
<dbReference type="InterPro" id="IPR001609">
    <property type="entry name" value="Myosin_head_motor_dom-like"/>
</dbReference>
<evidence type="ECO:0000256" key="5">
    <source>
        <dbReference type="ARBA" id="ARBA00023123"/>
    </source>
</evidence>
<dbReference type="FunFam" id="1.20.5.4820:FF:000002">
    <property type="entry name" value="Myosin heavy chain 10"/>
    <property type="match status" value="1"/>
</dbReference>
<protein>
    <submittedName>
        <fullName evidence="10">Class II myosin</fullName>
    </submittedName>
</protein>
<dbReference type="EMBL" id="JANBPT010002360">
    <property type="protein sequence ID" value="KAJ1902713.1"/>
    <property type="molecule type" value="Genomic_DNA"/>
</dbReference>
<dbReference type="PROSITE" id="PS51456">
    <property type="entry name" value="MYOSIN_MOTOR"/>
    <property type="match status" value="1"/>
</dbReference>
<dbReference type="Proteomes" id="UP001150569">
    <property type="component" value="Unassembled WGS sequence"/>
</dbReference>
<evidence type="ECO:0000256" key="3">
    <source>
        <dbReference type="ARBA" id="ARBA00022840"/>
    </source>
</evidence>
<evidence type="ECO:0000256" key="7">
    <source>
        <dbReference type="ARBA" id="ARBA00023203"/>
    </source>
</evidence>
<feature type="non-terminal residue" evidence="10">
    <location>
        <position position="329"/>
    </location>
</feature>
<comment type="caution">
    <text evidence="10">The sequence shown here is derived from an EMBL/GenBank/DDBJ whole genome shotgun (WGS) entry which is preliminary data.</text>
</comment>
<dbReference type="OrthoDB" id="6108017at2759"/>
<dbReference type="GO" id="GO:0000146">
    <property type="term" value="F:microfilament motor activity"/>
    <property type="evidence" value="ECO:0007669"/>
    <property type="project" value="TreeGrafter"/>
</dbReference>
<dbReference type="GO" id="GO:0051015">
    <property type="term" value="F:actin filament binding"/>
    <property type="evidence" value="ECO:0007669"/>
    <property type="project" value="TreeGrafter"/>
</dbReference>
<dbReference type="GO" id="GO:0005524">
    <property type="term" value="F:ATP binding"/>
    <property type="evidence" value="ECO:0007669"/>
    <property type="project" value="UniProtKB-KW"/>
</dbReference>
<dbReference type="Pfam" id="PF00612">
    <property type="entry name" value="IQ"/>
    <property type="match status" value="1"/>
</dbReference>
<evidence type="ECO:0000256" key="2">
    <source>
        <dbReference type="ARBA" id="ARBA00022741"/>
    </source>
</evidence>
<proteinExistence type="inferred from homology"/>
<feature type="domain" description="Myosin motor" evidence="9">
    <location>
        <begin position="1"/>
        <end position="252"/>
    </location>
</feature>
<keyword evidence="5 8" id="KW-0518">Myosin</keyword>
<dbReference type="GO" id="GO:0016020">
    <property type="term" value="C:membrane"/>
    <property type="evidence" value="ECO:0007669"/>
    <property type="project" value="TreeGrafter"/>
</dbReference>
<gene>
    <name evidence="10" type="primary">MYO1_7</name>
    <name evidence="10" type="ORF">IWQ60_012646</name>
</gene>
<keyword evidence="3" id="KW-0067">ATP-binding</keyword>
<dbReference type="InterPro" id="IPR036961">
    <property type="entry name" value="Kinesin_motor_dom_sf"/>
</dbReference>
<name>A0A9W8DKF9_9FUNG</name>
<dbReference type="InterPro" id="IPR027417">
    <property type="entry name" value="P-loop_NTPase"/>
</dbReference>
<dbReference type="AlphaFoldDB" id="A0A9W8DKF9"/>
<dbReference type="SMART" id="SM00015">
    <property type="entry name" value="IQ"/>
    <property type="match status" value="2"/>
</dbReference>